<feature type="region of interest" description="Disordered" evidence="1">
    <location>
        <begin position="504"/>
        <end position="525"/>
    </location>
</feature>
<feature type="compositionally biased region" description="Basic and acidic residues" evidence="1">
    <location>
        <begin position="99"/>
        <end position="113"/>
    </location>
</feature>
<proteinExistence type="predicted"/>
<keyword evidence="5" id="KW-1185">Reference proteome</keyword>
<evidence type="ECO:0000259" key="3">
    <source>
        <dbReference type="Pfam" id="PF01757"/>
    </source>
</evidence>
<feature type="compositionally biased region" description="Basic and acidic residues" evidence="1">
    <location>
        <begin position="152"/>
        <end position="166"/>
    </location>
</feature>
<evidence type="ECO:0000256" key="2">
    <source>
        <dbReference type="SAM" id="Phobius"/>
    </source>
</evidence>
<reference evidence="4 5" key="1">
    <citation type="journal article" date="2016" name="Sci. Rep.">
        <title>Peltaster fructicola genome reveals evolution from an invasive phytopathogen to an ectophytic parasite.</title>
        <authorList>
            <person name="Xu C."/>
            <person name="Chen H."/>
            <person name="Gleason M.L."/>
            <person name="Xu J.R."/>
            <person name="Liu H."/>
            <person name="Zhang R."/>
            <person name="Sun G."/>
        </authorList>
    </citation>
    <scope>NUCLEOTIDE SEQUENCE [LARGE SCALE GENOMIC DNA]</scope>
    <source>
        <strain evidence="4 5">LNHT1506</strain>
    </source>
</reference>
<feature type="compositionally biased region" description="Low complexity" evidence="1">
    <location>
        <begin position="184"/>
        <end position="196"/>
    </location>
</feature>
<dbReference type="OrthoDB" id="5819582at2759"/>
<feature type="transmembrane region" description="Helical" evidence="2">
    <location>
        <begin position="969"/>
        <end position="991"/>
    </location>
</feature>
<dbReference type="Proteomes" id="UP000503462">
    <property type="component" value="Chromosome 2"/>
</dbReference>
<dbReference type="GO" id="GO:0016747">
    <property type="term" value="F:acyltransferase activity, transferring groups other than amino-acyl groups"/>
    <property type="evidence" value="ECO:0007669"/>
    <property type="project" value="InterPro"/>
</dbReference>
<feature type="region of interest" description="Disordered" evidence="1">
    <location>
        <begin position="79"/>
        <end position="166"/>
    </location>
</feature>
<feature type="transmembrane region" description="Helical" evidence="2">
    <location>
        <begin position="893"/>
        <end position="912"/>
    </location>
</feature>
<dbReference type="AlphaFoldDB" id="A0A6H0XU35"/>
<feature type="domain" description="Acyltransferase 3" evidence="3">
    <location>
        <begin position="594"/>
        <end position="978"/>
    </location>
</feature>
<feature type="region of interest" description="Disordered" evidence="1">
    <location>
        <begin position="1"/>
        <end position="47"/>
    </location>
</feature>
<feature type="compositionally biased region" description="Low complexity" evidence="1">
    <location>
        <begin position="508"/>
        <end position="520"/>
    </location>
</feature>
<feature type="transmembrane region" description="Helical" evidence="2">
    <location>
        <begin position="692"/>
        <end position="711"/>
    </location>
</feature>
<feature type="transmembrane region" description="Helical" evidence="2">
    <location>
        <begin position="642"/>
        <end position="661"/>
    </location>
</feature>
<name>A0A6H0XU35_9PEZI</name>
<feature type="region of interest" description="Disordered" evidence="1">
    <location>
        <begin position="180"/>
        <end position="203"/>
    </location>
</feature>
<dbReference type="PANTHER" id="PTHR23028:SF134">
    <property type="entry name" value="PUTATIVE (AFU_ORTHOLOGUE AFUA_4G08520)-RELATED"/>
    <property type="match status" value="1"/>
</dbReference>
<dbReference type="InterPro" id="IPR002656">
    <property type="entry name" value="Acyl_transf_3_dom"/>
</dbReference>
<organism evidence="4 5">
    <name type="scientific">Peltaster fructicola</name>
    <dbReference type="NCBI Taxonomy" id="286661"/>
    <lineage>
        <taxon>Eukaryota</taxon>
        <taxon>Fungi</taxon>
        <taxon>Dikarya</taxon>
        <taxon>Ascomycota</taxon>
        <taxon>Pezizomycotina</taxon>
        <taxon>Dothideomycetes</taxon>
        <taxon>Dothideomycetes incertae sedis</taxon>
        <taxon>Peltaster</taxon>
    </lineage>
</organism>
<feature type="compositionally biased region" description="Basic and acidic residues" evidence="1">
    <location>
        <begin position="14"/>
        <end position="28"/>
    </location>
</feature>
<accession>A0A6H0XU35</accession>
<dbReference type="InterPro" id="IPR050879">
    <property type="entry name" value="Acyltransferase_3"/>
</dbReference>
<gene>
    <name evidence="4" type="ORF">AMS68_003761</name>
</gene>
<dbReference type="Pfam" id="PF01757">
    <property type="entry name" value="Acyl_transf_3"/>
    <property type="match status" value="1"/>
</dbReference>
<keyword evidence="2" id="KW-0812">Transmembrane</keyword>
<dbReference type="EMBL" id="CP051140">
    <property type="protein sequence ID" value="QIW98243.1"/>
    <property type="molecule type" value="Genomic_DNA"/>
</dbReference>
<feature type="region of interest" description="Disordered" evidence="1">
    <location>
        <begin position="380"/>
        <end position="423"/>
    </location>
</feature>
<feature type="compositionally biased region" description="Basic residues" evidence="1">
    <location>
        <begin position="29"/>
        <end position="41"/>
    </location>
</feature>
<dbReference type="PANTHER" id="PTHR23028">
    <property type="entry name" value="ACETYLTRANSFERASE"/>
    <property type="match status" value="1"/>
</dbReference>
<feature type="transmembrane region" description="Helical" evidence="2">
    <location>
        <begin position="758"/>
        <end position="779"/>
    </location>
</feature>
<keyword evidence="2" id="KW-0472">Membrane</keyword>
<evidence type="ECO:0000313" key="4">
    <source>
        <dbReference type="EMBL" id="QIW98243.1"/>
    </source>
</evidence>
<sequence length="1014" mass="114974">MGLPIWREPGTKSQAKEQEKAAPPEPSHRVRSGRIQGHTRRNINPARMREYLRTPLNFNNAELARRALDMPDYNDWTAPRQRSLYPPTLDVHHPQGNARNDRPASRRTAEDHAGVPPISTLLDTADRRAPPPVPESRNYFEAERTSGSSTTEPRRPRLERGAVGDRLRLIEETSRVVSTLARHNSSTEASANATTTGDVSSTEPLVQATLHSSRHARNPMTHVRSGHNSDILAASTRLDGLGDRNRSPTPPEEWEVMRSTIQPDATLPSAESSFTSAAANICADDDSIEATESLARDMYYREMESPEGRRRIADQEAFRAQEGNRFAMPDEAPNVDIGFRLIEAALERVEERHRSLRLRGQPRTTADYGADLTRLSDIITDDRARQMATRRSHGSQEPETSNEAPEAHPVSPPNPRTQMEQELAATEASLLADIEQGDQDLDAVRRIVEQLASRQDVPDEWWTSMGLNFSRTQPSQDRDNLSCIHFYPLHVELVHTAAIVVMRRSSDSSESSSRNTSSDDTAIEEGDGRLLASTHHDSDIAYSQEKQSQYTNGLPYINDHPSTLGSKHPIPRRRWNLRTILGLETQTAELRSTAWLDGLRGLAAFQVFIFHYCDGWFEHSRGWGQDGVKDQQWWRLPFIRSIYGSGDTAVCVFFAISGYVLTHKMLSLLRQNRRQDVYSFVASAMFRRGVRLYMPVIIESFILMVLGRVGFPKASGYDNAPTIFLELKRWAWSIIHLLMPLRYPDRWAEILNIYDGNISWTIPLEYYGSMVVYATLMIFTRARNYKVRSALIAAMVTTSFLRDDWVGAQFLLGMAFADYQLQQESRIEHISVREKRYRGLLFLVLFVFGIYLSGLPMVGLVSPYELWPRPFYHWISQPLAAMGAYVGDRKGDRYLTCLAGFSILMGVGETARLKRLMETRFVQYLGKISFGLYLCHIFLHAWLRPLDSIYFALCGLDPATARDVGGFRFFIAFCMMIVPATLVNFAVGSLFEKYLDRPSVRAAKAFEQWSLAQD</sequence>
<evidence type="ECO:0000313" key="5">
    <source>
        <dbReference type="Proteomes" id="UP000503462"/>
    </source>
</evidence>
<feature type="transmembrane region" description="Helical" evidence="2">
    <location>
        <begin position="840"/>
        <end position="861"/>
    </location>
</feature>
<protein>
    <recommendedName>
        <fullName evidence="3">Acyltransferase 3 domain-containing protein</fullName>
    </recommendedName>
</protein>
<keyword evidence="2" id="KW-1133">Transmembrane helix</keyword>
<feature type="transmembrane region" description="Helical" evidence="2">
    <location>
        <begin position="924"/>
        <end position="943"/>
    </location>
</feature>
<evidence type="ECO:0000256" key="1">
    <source>
        <dbReference type="SAM" id="MobiDB-lite"/>
    </source>
</evidence>